<keyword evidence="2" id="KW-0732">Signal</keyword>
<dbReference type="PANTHER" id="PTHR12304">
    <property type="entry name" value="INOSINE-URIDINE PREFERRING NUCLEOSIDE HYDROLASE"/>
    <property type="match status" value="1"/>
</dbReference>
<gene>
    <name evidence="4" type="ORF">IV203_030362</name>
</gene>
<dbReference type="AlphaFoldDB" id="A0A9K3Q1T7"/>
<dbReference type="PANTHER" id="PTHR12304:SF46">
    <property type="entry name" value="INOSINE-ADENOSINE-GUANOSINE-NUCLEOSIDE HYDROLASE"/>
    <property type="match status" value="1"/>
</dbReference>
<feature type="region of interest" description="Disordered" evidence="1">
    <location>
        <begin position="421"/>
        <end position="447"/>
    </location>
</feature>
<evidence type="ECO:0000256" key="1">
    <source>
        <dbReference type="SAM" id="MobiDB-lite"/>
    </source>
</evidence>
<feature type="compositionally biased region" description="Low complexity" evidence="1">
    <location>
        <begin position="421"/>
        <end position="435"/>
    </location>
</feature>
<name>A0A9K3Q1T7_9STRA</name>
<feature type="signal peptide" evidence="2">
    <location>
        <begin position="1"/>
        <end position="25"/>
    </location>
</feature>
<protein>
    <submittedName>
        <fullName evidence="4">Inosine-uridine preferring nucleoside hydrolase</fullName>
    </submittedName>
</protein>
<accession>A0A9K3Q1T7</accession>
<reference evidence="4" key="2">
    <citation type="submission" date="2021-04" db="EMBL/GenBank/DDBJ databases">
        <authorList>
            <person name="Podell S."/>
        </authorList>
    </citation>
    <scope>NUCLEOTIDE SEQUENCE</scope>
    <source>
        <strain evidence="4">Hildebrandi</strain>
    </source>
</reference>
<dbReference type="InterPro" id="IPR001910">
    <property type="entry name" value="Inosine/uridine_hydrolase_dom"/>
</dbReference>
<evidence type="ECO:0000256" key="2">
    <source>
        <dbReference type="SAM" id="SignalP"/>
    </source>
</evidence>
<dbReference type="Pfam" id="PF01156">
    <property type="entry name" value="IU_nuc_hydro"/>
    <property type="match status" value="1"/>
</dbReference>
<dbReference type="GO" id="GO:0008477">
    <property type="term" value="F:purine nucleosidase activity"/>
    <property type="evidence" value="ECO:0007669"/>
    <property type="project" value="TreeGrafter"/>
</dbReference>
<dbReference type="GO" id="GO:0006152">
    <property type="term" value="P:purine nucleoside catabolic process"/>
    <property type="evidence" value="ECO:0007669"/>
    <property type="project" value="TreeGrafter"/>
</dbReference>
<proteinExistence type="predicted"/>
<feature type="domain" description="Inosine/uridine-preferring nucleoside hydrolase" evidence="3">
    <location>
        <begin position="29"/>
        <end position="306"/>
    </location>
</feature>
<keyword evidence="4" id="KW-0378">Hydrolase</keyword>
<dbReference type="OrthoDB" id="40536at2759"/>
<organism evidence="4 5">
    <name type="scientific">Nitzschia inconspicua</name>
    <dbReference type="NCBI Taxonomy" id="303405"/>
    <lineage>
        <taxon>Eukaryota</taxon>
        <taxon>Sar</taxon>
        <taxon>Stramenopiles</taxon>
        <taxon>Ochrophyta</taxon>
        <taxon>Bacillariophyta</taxon>
        <taxon>Bacillariophyceae</taxon>
        <taxon>Bacillariophycidae</taxon>
        <taxon>Bacillariales</taxon>
        <taxon>Bacillariaceae</taxon>
        <taxon>Nitzschia</taxon>
    </lineage>
</organism>
<keyword evidence="5" id="KW-1185">Reference proteome</keyword>
<dbReference type="EMBL" id="JAGRRH010000007">
    <property type="protein sequence ID" value="KAG7367691.1"/>
    <property type="molecule type" value="Genomic_DNA"/>
</dbReference>
<evidence type="ECO:0000259" key="3">
    <source>
        <dbReference type="Pfam" id="PF01156"/>
    </source>
</evidence>
<feature type="chain" id="PRO_5039948996" evidence="2">
    <location>
        <begin position="26"/>
        <end position="471"/>
    </location>
</feature>
<comment type="caution">
    <text evidence="4">The sequence shown here is derived from an EMBL/GenBank/DDBJ whole genome shotgun (WGS) entry which is preliminary data.</text>
</comment>
<evidence type="ECO:0000313" key="4">
    <source>
        <dbReference type="EMBL" id="KAG7367691.1"/>
    </source>
</evidence>
<evidence type="ECO:0000313" key="5">
    <source>
        <dbReference type="Proteomes" id="UP000693970"/>
    </source>
</evidence>
<dbReference type="InterPro" id="IPR023186">
    <property type="entry name" value="IUNH"/>
</dbReference>
<reference evidence="4" key="1">
    <citation type="journal article" date="2021" name="Sci. Rep.">
        <title>Diploid genomic architecture of Nitzschia inconspicua, an elite biomass production diatom.</title>
        <authorList>
            <person name="Oliver A."/>
            <person name="Podell S."/>
            <person name="Pinowska A."/>
            <person name="Traller J.C."/>
            <person name="Smith S.R."/>
            <person name="McClure R."/>
            <person name="Beliaev A."/>
            <person name="Bohutskyi P."/>
            <person name="Hill E.A."/>
            <person name="Rabines A."/>
            <person name="Zheng H."/>
            <person name="Allen L.Z."/>
            <person name="Kuo A."/>
            <person name="Grigoriev I.V."/>
            <person name="Allen A.E."/>
            <person name="Hazlebeck D."/>
            <person name="Allen E.E."/>
        </authorList>
    </citation>
    <scope>NUCLEOTIDE SEQUENCE</scope>
    <source>
        <strain evidence="4">Hildebrandi</strain>
    </source>
</reference>
<dbReference type="GO" id="GO:0005829">
    <property type="term" value="C:cytosol"/>
    <property type="evidence" value="ECO:0007669"/>
    <property type="project" value="TreeGrafter"/>
</dbReference>
<sequence>MMISTTILFFLLVSSSTWINKYCSAQQPLIYDTDHGPFIDDIFALGLLLNSYDLVDMQLILGTSEQPELSATCIAAQIKLSGMEGTVPVAMGEELPPYEDRGSVCGIPGILGFGIEPACRAAFNETDPADIIEDGVAYAANLILESERDDWWYLVVGGQTSLKRLIEEFPEAASKIDTLVVMAGNWCADFEPYPDVMAPTDETNIGCDPQAANFVLDGNNIVFNNVYYVPVEVADAIGGDDYAIFVEAAESGTQPVAAATLEFYKLWSEASRADESLLVHLEAMTYDPETESTPQFDAMAVMLVLELLSSEQVCGDDGRFFKNEFEAVHFYENDDPGLQPFPEAPRSAFSLFSGTVDSTTLPDQCPNITEFTFDPDDTPEAEYPIMVTLGFHSSDAKSAVFSDMARRMAGEIVLCEDADTVDSPTTTVDSPTAATVDDEGTSPPSATESVFGRRWIVSIVLLAVATVHLIV</sequence>
<dbReference type="Proteomes" id="UP000693970">
    <property type="component" value="Unassembled WGS sequence"/>
</dbReference>